<proteinExistence type="predicted"/>
<reference evidence="2" key="1">
    <citation type="submission" date="2017-01" db="EMBL/GenBank/DDBJ databases">
        <authorList>
            <person name="Brunel B."/>
        </authorList>
    </citation>
    <scope>NUCLEOTIDE SEQUENCE [LARGE SCALE GENOMIC DNA]</scope>
</reference>
<sequence>MGRATARMRMVRHDVGHGTVKKAACDQSEKFGFKIGASDAAKLVRSDHGYKLGTV</sequence>
<dbReference type="AlphaFoldDB" id="A0A1R3VC70"/>
<gene>
    <name evidence="1" type="ORF">BQ8794_280110</name>
</gene>
<protein>
    <submittedName>
        <fullName evidence="1">Uncharacterized protein</fullName>
    </submittedName>
</protein>
<evidence type="ECO:0000313" key="1">
    <source>
        <dbReference type="EMBL" id="SIT56371.1"/>
    </source>
</evidence>
<dbReference type="Proteomes" id="UP000188388">
    <property type="component" value="Unassembled WGS sequence"/>
</dbReference>
<dbReference type="EMBL" id="FTPD01000021">
    <property type="protein sequence ID" value="SIT56371.1"/>
    <property type="molecule type" value="Genomic_DNA"/>
</dbReference>
<keyword evidence="2" id="KW-1185">Reference proteome</keyword>
<accession>A0A1R3VC70</accession>
<evidence type="ECO:0000313" key="2">
    <source>
        <dbReference type="Proteomes" id="UP000188388"/>
    </source>
</evidence>
<name>A0A1R3VC70_9HYPH</name>
<dbReference type="STRING" id="1631249.BQ8794_280110"/>
<organism evidence="1 2">
    <name type="scientific">Mesorhizobium prunaredense</name>
    <dbReference type="NCBI Taxonomy" id="1631249"/>
    <lineage>
        <taxon>Bacteria</taxon>
        <taxon>Pseudomonadati</taxon>
        <taxon>Pseudomonadota</taxon>
        <taxon>Alphaproteobacteria</taxon>
        <taxon>Hyphomicrobiales</taxon>
        <taxon>Phyllobacteriaceae</taxon>
        <taxon>Mesorhizobium</taxon>
    </lineage>
</organism>